<accession>A0A1F8FP89</accession>
<dbReference type="Proteomes" id="UP000176581">
    <property type="component" value="Unassembled WGS sequence"/>
</dbReference>
<sequence>MNNQTNKKILNIEEAATILSETLEDVAKRKTSLKRARTISRLALELSKITEITNLKNRVEFLEQALKKRR</sequence>
<name>A0A1F8FP89_9BACT</name>
<protein>
    <submittedName>
        <fullName evidence="1">Uncharacterized protein</fullName>
    </submittedName>
</protein>
<reference evidence="1 2" key="1">
    <citation type="journal article" date="2016" name="Nat. Commun.">
        <title>Thousands of microbial genomes shed light on interconnected biogeochemical processes in an aquifer system.</title>
        <authorList>
            <person name="Anantharaman K."/>
            <person name="Brown C.T."/>
            <person name="Hug L.A."/>
            <person name="Sharon I."/>
            <person name="Castelle C.J."/>
            <person name="Probst A.J."/>
            <person name="Thomas B.C."/>
            <person name="Singh A."/>
            <person name="Wilkins M.J."/>
            <person name="Karaoz U."/>
            <person name="Brodie E.L."/>
            <person name="Williams K.H."/>
            <person name="Hubbard S.S."/>
            <person name="Banfield J.F."/>
        </authorList>
    </citation>
    <scope>NUCLEOTIDE SEQUENCE [LARGE SCALE GENOMIC DNA]</scope>
</reference>
<evidence type="ECO:0000313" key="1">
    <source>
        <dbReference type="EMBL" id="OGN14348.1"/>
    </source>
</evidence>
<dbReference type="AlphaFoldDB" id="A0A1F8FP89"/>
<gene>
    <name evidence="1" type="ORF">A3J47_01930</name>
</gene>
<dbReference type="EMBL" id="MGJV01000027">
    <property type="protein sequence ID" value="OGN14348.1"/>
    <property type="molecule type" value="Genomic_DNA"/>
</dbReference>
<evidence type="ECO:0000313" key="2">
    <source>
        <dbReference type="Proteomes" id="UP000176581"/>
    </source>
</evidence>
<proteinExistence type="predicted"/>
<comment type="caution">
    <text evidence="1">The sequence shown here is derived from an EMBL/GenBank/DDBJ whole genome shotgun (WGS) entry which is preliminary data.</text>
</comment>
<organism evidence="1 2">
    <name type="scientific">Candidatus Yanofskybacteria bacterium RIFCSPHIGHO2_02_FULL_43_22</name>
    <dbReference type="NCBI Taxonomy" id="1802681"/>
    <lineage>
        <taxon>Bacteria</taxon>
        <taxon>Candidatus Yanofskyibacteriota</taxon>
    </lineage>
</organism>